<comment type="caution">
    <text evidence="4">The sequence shown here is derived from an EMBL/GenBank/DDBJ whole genome shotgun (WGS) entry which is preliminary data.</text>
</comment>
<keyword evidence="1" id="KW-0479">Metal-binding</keyword>
<feature type="domain" description="C2" evidence="3">
    <location>
        <begin position="1"/>
        <end position="117"/>
    </location>
</feature>
<proteinExistence type="predicted"/>
<dbReference type="GO" id="GO:0005509">
    <property type="term" value="F:calcium ion binding"/>
    <property type="evidence" value="ECO:0007669"/>
    <property type="project" value="TreeGrafter"/>
</dbReference>
<keyword evidence="2" id="KW-0106">Calcium</keyword>
<dbReference type="AlphaFoldDB" id="A0A6A3P144"/>
<dbReference type="InterPro" id="IPR000008">
    <property type="entry name" value="C2_dom"/>
</dbReference>
<dbReference type="Proteomes" id="UP000435112">
    <property type="component" value="Unassembled WGS sequence"/>
</dbReference>
<accession>A0A6A3P144</accession>
<dbReference type="EMBL" id="QXFV01000025">
    <property type="protein sequence ID" value="KAE9052026.1"/>
    <property type="molecule type" value="Genomic_DNA"/>
</dbReference>
<gene>
    <name evidence="5" type="ORF">PR001_g902</name>
    <name evidence="4" type="ORF">PR002_g1076</name>
    <name evidence="6" type="ORF">PR003_g2892</name>
</gene>
<evidence type="ECO:0000256" key="2">
    <source>
        <dbReference type="ARBA" id="ARBA00022837"/>
    </source>
</evidence>
<evidence type="ECO:0000256" key="1">
    <source>
        <dbReference type="ARBA" id="ARBA00022723"/>
    </source>
</evidence>
<dbReference type="InterPro" id="IPR035892">
    <property type="entry name" value="C2_domain_sf"/>
</dbReference>
<dbReference type="PANTHER" id="PTHR45911">
    <property type="entry name" value="C2 DOMAIN-CONTAINING PROTEIN"/>
    <property type="match status" value="1"/>
</dbReference>
<keyword evidence="8" id="KW-1185">Reference proteome</keyword>
<sequence length="216" mass="23434">MPMQQLVVGIAGARDLLMGDLNGSSDPFVQLTVLDAKGEPLAAGGSFKTRVAKKTLAPEWNETFTLGSRGFDLRAATSLRFLVLDFDGLKRDDVLGVVEVPLDLVACPMDDWYHIVKVPELMICDAKGELHLTFSQPAKSVAFQGEGEGEDASSNLLYVTIDSGKDLLPMDRNNSSPHIDSNRSQRQLATVLVAWLLKGRGSNVGRGNEQNLVYSS</sequence>
<name>A0A6A3P144_9STRA</name>
<dbReference type="SUPFAM" id="SSF49562">
    <property type="entry name" value="C2 domain (Calcium/lipid-binding domain, CaLB)"/>
    <property type="match status" value="1"/>
</dbReference>
<dbReference type="SMART" id="SM00239">
    <property type="entry name" value="C2"/>
    <property type="match status" value="1"/>
</dbReference>
<dbReference type="Proteomes" id="UP000429607">
    <property type="component" value="Unassembled WGS sequence"/>
</dbReference>
<evidence type="ECO:0000313" key="9">
    <source>
        <dbReference type="Proteomes" id="UP000435112"/>
    </source>
</evidence>
<evidence type="ECO:0000313" key="5">
    <source>
        <dbReference type="EMBL" id="KAE9052026.1"/>
    </source>
</evidence>
<dbReference type="PROSITE" id="PS50004">
    <property type="entry name" value="C2"/>
    <property type="match status" value="1"/>
</dbReference>
<dbReference type="Proteomes" id="UP000434957">
    <property type="component" value="Unassembled WGS sequence"/>
</dbReference>
<evidence type="ECO:0000313" key="6">
    <source>
        <dbReference type="EMBL" id="KAE9355371.1"/>
    </source>
</evidence>
<protein>
    <recommendedName>
        <fullName evidence="3">C2 domain-containing protein</fullName>
    </recommendedName>
</protein>
<dbReference type="OrthoDB" id="67700at2759"/>
<dbReference type="PANTHER" id="PTHR45911:SF4">
    <property type="entry name" value="MULTIPLE C2 AND TRANSMEMBRANE DOMAIN-CONTAINING PROTEIN"/>
    <property type="match status" value="1"/>
</dbReference>
<reference evidence="7 9" key="1">
    <citation type="submission" date="2018-09" db="EMBL/GenBank/DDBJ databases">
        <title>Genomic investigation of the strawberry pathogen Phytophthora fragariae indicates pathogenicity is determined by transcriptional variation in three key races.</title>
        <authorList>
            <person name="Adams T.M."/>
            <person name="Armitage A.D."/>
            <person name="Sobczyk M.K."/>
            <person name="Bates H.J."/>
            <person name="Dunwell J.M."/>
            <person name="Nellist C.F."/>
            <person name="Harrison R.J."/>
        </authorList>
    </citation>
    <scope>NUCLEOTIDE SEQUENCE [LARGE SCALE GENOMIC DNA]</scope>
    <source>
        <strain evidence="5 7">SCRP249</strain>
        <strain evidence="4 9">SCRP324</strain>
        <strain evidence="6 8">SCRP333</strain>
    </source>
</reference>
<dbReference type="Pfam" id="PF00168">
    <property type="entry name" value="C2"/>
    <property type="match status" value="1"/>
</dbReference>
<organism evidence="4 9">
    <name type="scientific">Phytophthora rubi</name>
    <dbReference type="NCBI Taxonomy" id="129364"/>
    <lineage>
        <taxon>Eukaryota</taxon>
        <taxon>Sar</taxon>
        <taxon>Stramenopiles</taxon>
        <taxon>Oomycota</taxon>
        <taxon>Peronosporomycetes</taxon>
        <taxon>Peronosporales</taxon>
        <taxon>Peronosporaceae</taxon>
        <taxon>Phytophthora</taxon>
    </lineage>
</organism>
<evidence type="ECO:0000313" key="7">
    <source>
        <dbReference type="Proteomes" id="UP000429607"/>
    </source>
</evidence>
<evidence type="ECO:0000313" key="8">
    <source>
        <dbReference type="Proteomes" id="UP000434957"/>
    </source>
</evidence>
<dbReference type="GO" id="GO:0016020">
    <property type="term" value="C:membrane"/>
    <property type="evidence" value="ECO:0007669"/>
    <property type="project" value="TreeGrafter"/>
</dbReference>
<evidence type="ECO:0000259" key="3">
    <source>
        <dbReference type="PROSITE" id="PS50004"/>
    </source>
</evidence>
<evidence type="ECO:0000313" key="4">
    <source>
        <dbReference type="EMBL" id="KAE9047382.1"/>
    </source>
</evidence>
<dbReference type="Gene3D" id="2.60.40.150">
    <property type="entry name" value="C2 domain"/>
    <property type="match status" value="1"/>
</dbReference>
<dbReference type="CDD" id="cd00030">
    <property type="entry name" value="C2"/>
    <property type="match status" value="1"/>
</dbReference>
<dbReference type="EMBL" id="QXFT01000095">
    <property type="protein sequence ID" value="KAE9355371.1"/>
    <property type="molecule type" value="Genomic_DNA"/>
</dbReference>
<dbReference type="EMBL" id="QXFU01000029">
    <property type="protein sequence ID" value="KAE9047382.1"/>
    <property type="molecule type" value="Genomic_DNA"/>
</dbReference>